<evidence type="ECO:0000256" key="1">
    <source>
        <dbReference type="ARBA" id="ARBA00001971"/>
    </source>
</evidence>
<evidence type="ECO:0000256" key="9">
    <source>
        <dbReference type="ARBA" id="ARBA00023002"/>
    </source>
</evidence>
<accession>A0ABP1QZB3</accession>
<dbReference type="SUPFAM" id="SSF48264">
    <property type="entry name" value="Cytochrome P450"/>
    <property type="match status" value="1"/>
</dbReference>
<dbReference type="PRINTS" id="PR00463">
    <property type="entry name" value="EP450I"/>
</dbReference>
<dbReference type="PROSITE" id="PS00086">
    <property type="entry name" value="CYTOCHROME_P450"/>
    <property type="match status" value="1"/>
</dbReference>
<evidence type="ECO:0000313" key="16">
    <source>
        <dbReference type="EMBL" id="CAL8111161.1"/>
    </source>
</evidence>
<dbReference type="EMBL" id="CAXLJM020000046">
    <property type="protein sequence ID" value="CAL8111161.1"/>
    <property type="molecule type" value="Genomic_DNA"/>
</dbReference>
<evidence type="ECO:0008006" key="18">
    <source>
        <dbReference type="Google" id="ProtNLM"/>
    </source>
</evidence>
<keyword evidence="11 13" id="KW-0503">Monooxygenase</keyword>
<evidence type="ECO:0000256" key="14">
    <source>
        <dbReference type="SAM" id="MobiDB-lite"/>
    </source>
</evidence>
<feature type="region of interest" description="Disordered" evidence="14">
    <location>
        <begin position="270"/>
        <end position="294"/>
    </location>
</feature>
<keyword evidence="17" id="KW-1185">Reference proteome</keyword>
<protein>
    <recommendedName>
        <fullName evidence="18">Cytochrome P450 4c3</fullName>
    </recommendedName>
</protein>
<evidence type="ECO:0000256" key="13">
    <source>
        <dbReference type="RuleBase" id="RU000461"/>
    </source>
</evidence>
<evidence type="ECO:0000256" key="10">
    <source>
        <dbReference type="ARBA" id="ARBA00023004"/>
    </source>
</evidence>
<evidence type="ECO:0000256" key="4">
    <source>
        <dbReference type="ARBA" id="ARBA00010617"/>
    </source>
</evidence>
<keyword evidence="5 13" id="KW-0349">Heme</keyword>
<keyword evidence="6 13" id="KW-0479">Metal-binding</keyword>
<dbReference type="PANTHER" id="PTHR24291:SF189">
    <property type="entry name" value="CYTOCHROME P450 4C3-RELATED"/>
    <property type="match status" value="1"/>
</dbReference>
<keyword evidence="15" id="KW-0812">Transmembrane</keyword>
<dbReference type="PRINTS" id="PR00385">
    <property type="entry name" value="P450"/>
</dbReference>
<evidence type="ECO:0000256" key="15">
    <source>
        <dbReference type="SAM" id="Phobius"/>
    </source>
</evidence>
<keyword evidence="8" id="KW-0492">Microsome</keyword>
<organism evidence="16 17">
    <name type="scientific">Orchesella dallaii</name>
    <dbReference type="NCBI Taxonomy" id="48710"/>
    <lineage>
        <taxon>Eukaryota</taxon>
        <taxon>Metazoa</taxon>
        <taxon>Ecdysozoa</taxon>
        <taxon>Arthropoda</taxon>
        <taxon>Hexapoda</taxon>
        <taxon>Collembola</taxon>
        <taxon>Entomobryomorpha</taxon>
        <taxon>Entomobryoidea</taxon>
        <taxon>Orchesellidae</taxon>
        <taxon>Orchesellinae</taxon>
        <taxon>Orchesella</taxon>
    </lineage>
</organism>
<comment type="subcellular location">
    <subcellularLocation>
        <location evidence="3">Endoplasmic reticulum membrane</location>
    </subcellularLocation>
    <subcellularLocation>
        <location evidence="2">Microsome membrane</location>
    </subcellularLocation>
</comment>
<comment type="cofactor">
    <cofactor evidence="1">
        <name>heme</name>
        <dbReference type="ChEBI" id="CHEBI:30413"/>
    </cofactor>
</comment>
<comment type="similarity">
    <text evidence="4 13">Belongs to the cytochrome P450 family.</text>
</comment>
<evidence type="ECO:0000313" key="17">
    <source>
        <dbReference type="Proteomes" id="UP001642540"/>
    </source>
</evidence>
<sequence>MFEPAVNSGFILSIVVHISIFIGALIALLCYLTKKDARIYKHMKVLSGPPGLPLVGNVLSLIGPHENILGTVLEWVKVHGTCFGGYLVNIPYVVVCDAYSVEKILSSTTHINKGNDYEKFLKDWLGTGLLTARREKWFHRRKLLTPTFHFKILEDFLPVFNNHAQILTAMLENQVEQSDSFNICPFISRCTLDVICETAMGEKINAQIGGEEEYVKMVTGMTDILLIKGITPWYRNQYIWNLTSMGKLEAKYLKEMHDFTDKMIRYRKSDRKRKSISERRNSNANPSPAANDNLEGQKTRRAFLDLLLDVQENDEQFTDADIREEVDTFMFEGHDTTGANLEWVILMLACNPECQKLAYEEIQTIFGNDMDRDVTTGDLKELKYLECCIKETLRLYPSVPFFIRSMDQDCALDERRIIPKGSSVVISPYLLHRHSAVFSNPEKFDPERFFIENAAGRHPYAYVPFSAGPRNCIGQKFAMMEEKVLLASLLRRFKLEPVDTVETVPVVPDLILRPKCGIKVRLVSREMK</sequence>
<evidence type="ECO:0000256" key="3">
    <source>
        <dbReference type="ARBA" id="ARBA00004586"/>
    </source>
</evidence>
<evidence type="ECO:0000256" key="8">
    <source>
        <dbReference type="ARBA" id="ARBA00022848"/>
    </source>
</evidence>
<feature type="transmembrane region" description="Helical" evidence="15">
    <location>
        <begin position="6"/>
        <end position="32"/>
    </location>
</feature>
<name>A0ABP1QZB3_9HEXA</name>
<keyword evidence="10 13" id="KW-0408">Iron</keyword>
<dbReference type="InterPro" id="IPR001128">
    <property type="entry name" value="Cyt_P450"/>
</dbReference>
<evidence type="ECO:0000256" key="2">
    <source>
        <dbReference type="ARBA" id="ARBA00004524"/>
    </source>
</evidence>
<keyword evidence="9 13" id="KW-0560">Oxidoreductase</keyword>
<evidence type="ECO:0000256" key="7">
    <source>
        <dbReference type="ARBA" id="ARBA00022824"/>
    </source>
</evidence>
<evidence type="ECO:0000256" key="6">
    <source>
        <dbReference type="ARBA" id="ARBA00022723"/>
    </source>
</evidence>
<dbReference type="Proteomes" id="UP001642540">
    <property type="component" value="Unassembled WGS sequence"/>
</dbReference>
<evidence type="ECO:0000256" key="11">
    <source>
        <dbReference type="ARBA" id="ARBA00023033"/>
    </source>
</evidence>
<dbReference type="InterPro" id="IPR002401">
    <property type="entry name" value="Cyt_P450_E_grp-I"/>
</dbReference>
<feature type="compositionally biased region" description="Low complexity" evidence="14">
    <location>
        <begin position="282"/>
        <end position="291"/>
    </location>
</feature>
<dbReference type="Pfam" id="PF00067">
    <property type="entry name" value="p450"/>
    <property type="match status" value="1"/>
</dbReference>
<comment type="caution">
    <text evidence="16">The sequence shown here is derived from an EMBL/GenBank/DDBJ whole genome shotgun (WGS) entry which is preliminary data.</text>
</comment>
<keyword evidence="7" id="KW-0256">Endoplasmic reticulum</keyword>
<proteinExistence type="inferred from homology"/>
<keyword evidence="12 15" id="KW-0472">Membrane</keyword>
<dbReference type="CDD" id="cd20628">
    <property type="entry name" value="CYP4"/>
    <property type="match status" value="1"/>
</dbReference>
<keyword evidence="15" id="KW-1133">Transmembrane helix</keyword>
<dbReference type="InterPro" id="IPR036396">
    <property type="entry name" value="Cyt_P450_sf"/>
</dbReference>
<dbReference type="InterPro" id="IPR050196">
    <property type="entry name" value="Cytochrome_P450_Monoox"/>
</dbReference>
<evidence type="ECO:0000256" key="5">
    <source>
        <dbReference type="ARBA" id="ARBA00022617"/>
    </source>
</evidence>
<reference evidence="16 17" key="1">
    <citation type="submission" date="2024-08" db="EMBL/GenBank/DDBJ databases">
        <authorList>
            <person name="Cucini C."/>
            <person name="Frati F."/>
        </authorList>
    </citation>
    <scope>NUCLEOTIDE SEQUENCE [LARGE SCALE GENOMIC DNA]</scope>
</reference>
<evidence type="ECO:0000256" key="12">
    <source>
        <dbReference type="ARBA" id="ARBA00023136"/>
    </source>
</evidence>
<dbReference type="PANTHER" id="PTHR24291">
    <property type="entry name" value="CYTOCHROME P450 FAMILY 4"/>
    <property type="match status" value="1"/>
</dbReference>
<dbReference type="Gene3D" id="1.10.630.10">
    <property type="entry name" value="Cytochrome P450"/>
    <property type="match status" value="1"/>
</dbReference>
<gene>
    <name evidence="16" type="ORF">ODALV1_LOCUS14785</name>
</gene>
<dbReference type="InterPro" id="IPR017972">
    <property type="entry name" value="Cyt_P450_CS"/>
</dbReference>